<dbReference type="SUPFAM" id="SSF53335">
    <property type="entry name" value="S-adenosyl-L-methionine-dependent methyltransferases"/>
    <property type="match status" value="1"/>
</dbReference>
<keyword evidence="1 3" id="KW-0808">Transferase</keyword>
<dbReference type="Pfam" id="PF13649">
    <property type="entry name" value="Methyltransf_25"/>
    <property type="match status" value="1"/>
</dbReference>
<dbReference type="Gene3D" id="3.40.50.150">
    <property type="entry name" value="Vaccinia Virus protein VP39"/>
    <property type="match status" value="1"/>
</dbReference>
<dbReference type="GO" id="GO:0032259">
    <property type="term" value="P:methylation"/>
    <property type="evidence" value="ECO:0007669"/>
    <property type="project" value="UniProtKB-KW"/>
</dbReference>
<protein>
    <submittedName>
        <fullName evidence="3">Protein containing methyltransferase domain</fullName>
        <ecNumber evidence="3">2.1.1.-</ecNumber>
    </submittedName>
</protein>
<sequence>MHYRKDWFKTWFNTKYYHILYDDRNYDDAQFFIDNIINELQISKTDKILDVACGRGRHSIYLSKLKYNVTGIDLSTNNINYAKRAANNNQLDCNFFTHDMRNEINYKFDLILNMFTSFGYFTERDNLKTISAFKKSLNPSGSLIIDFMNLGYVTKNLIKKEVILKKGINFNIKRSISNKKVKKEISFSIENKNYNYIESLSTLTLSDFNTMFLKSGLKLIKTYGNYDLKPFNYETSKRLIMLIKNNN</sequence>
<reference evidence="3" key="2">
    <citation type="journal article" date="2012" name="Environ. Microbiol.">
        <title>Genomic content of uncultured Bacteroidetes from contrasting oceanic provinces in the North Atlantic Ocean.</title>
        <authorList>
            <person name="Gomez-Pereira P.R."/>
            <person name="Schuler M."/>
            <person name="Fuchs B.M."/>
            <person name="Bennke C."/>
            <person name="Teeling H."/>
            <person name="Waldmann J."/>
            <person name="Richter M."/>
            <person name="Barbe V."/>
            <person name="Bataille E."/>
            <person name="Glockner F.O."/>
            <person name="Amann R."/>
        </authorList>
    </citation>
    <scope>NUCLEOTIDE SEQUENCE</scope>
</reference>
<reference evidence="3" key="1">
    <citation type="submission" date="2010-05" db="EMBL/GenBank/DDBJ databases">
        <authorList>
            <person name="Genoscope - CEA"/>
        </authorList>
    </citation>
    <scope>NUCLEOTIDE SEQUENCE</scope>
</reference>
<dbReference type="EMBL" id="FQ032819">
    <property type="protein sequence ID" value="CBL87373.1"/>
    <property type="molecule type" value="Genomic_DNA"/>
</dbReference>
<proteinExistence type="predicted"/>
<dbReference type="EC" id="2.1.1.-" evidence="3"/>
<dbReference type="CDD" id="cd02440">
    <property type="entry name" value="AdoMet_MTases"/>
    <property type="match status" value="1"/>
</dbReference>
<dbReference type="AlphaFoldDB" id="F4MML0"/>
<evidence type="ECO:0000313" key="3">
    <source>
        <dbReference type="EMBL" id="CBL87373.1"/>
    </source>
</evidence>
<dbReference type="InterPro" id="IPR041698">
    <property type="entry name" value="Methyltransf_25"/>
</dbReference>
<dbReference type="PANTHER" id="PTHR43861">
    <property type="entry name" value="TRANS-ACONITATE 2-METHYLTRANSFERASE-RELATED"/>
    <property type="match status" value="1"/>
</dbReference>
<feature type="domain" description="Methyltransferase" evidence="2">
    <location>
        <begin position="48"/>
        <end position="141"/>
    </location>
</feature>
<gene>
    <name evidence="3" type="ORF">S18_1082_0023</name>
</gene>
<evidence type="ECO:0000259" key="2">
    <source>
        <dbReference type="Pfam" id="PF13649"/>
    </source>
</evidence>
<dbReference type="GO" id="GO:0008168">
    <property type="term" value="F:methyltransferase activity"/>
    <property type="evidence" value="ECO:0007669"/>
    <property type="project" value="UniProtKB-KW"/>
</dbReference>
<organism evidence="3">
    <name type="scientific">uncultured Flavobacteriia bacterium</name>
    <dbReference type="NCBI Taxonomy" id="212695"/>
    <lineage>
        <taxon>Bacteria</taxon>
        <taxon>Pseudomonadati</taxon>
        <taxon>Bacteroidota</taxon>
        <taxon>Flavobacteriia</taxon>
        <taxon>environmental samples</taxon>
    </lineage>
</organism>
<accession>F4MML0</accession>
<keyword evidence="3" id="KW-0489">Methyltransferase</keyword>
<name>F4MML0_9BACT</name>
<dbReference type="InterPro" id="IPR029063">
    <property type="entry name" value="SAM-dependent_MTases_sf"/>
</dbReference>
<evidence type="ECO:0000256" key="1">
    <source>
        <dbReference type="ARBA" id="ARBA00022679"/>
    </source>
</evidence>
<dbReference type="Gene3D" id="2.20.25.110">
    <property type="entry name" value="S-adenosyl-L-methionine-dependent methyltransferases"/>
    <property type="match status" value="1"/>
</dbReference>